<reference evidence="6" key="1">
    <citation type="submission" date="2022-11" db="EMBL/GenBank/DDBJ databases">
        <authorList>
            <person name="Kikuchi T."/>
        </authorList>
    </citation>
    <scope>NUCLEOTIDE SEQUENCE</scope>
    <source>
        <strain evidence="6">PS1010</strain>
    </source>
</reference>
<dbReference type="InterPro" id="IPR019426">
    <property type="entry name" value="7TM_GPCR_serpentine_rcpt_Srv"/>
</dbReference>
<evidence type="ECO:0000313" key="7">
    <source>
        <dbReference type="Proteomes" id="UP001152747"/>
    </source>
</evidence>
<evidence type="ECO:0000256" key="1">
    <source>
        <dbReference type="ARBA" id="ARBA00004141"/>
    </source>
</evidence>
<evidence type="ECO:0000313" key="6">
    <source>
        <dbReference type="EMBL" id="CAI5440708.1"/>
    </source>
</evidence>
<evidence type="ECO:0000256" key="4">
    <source>
        <dbReference type="ARBA" id="ARBA00023136"/>
    </source>
</evidence>
<proteinExistence type="predicted"/>
<dbReference type="EMBL" id="CANHGI010000002">
    <property type="protein sequence ID" value="CAI5440708.1"/>
    <property type="molecule type" value="Genomic_DNA"/>
</dbReference>
<evidence type="ECO:0000256" key="3">
    <source>
        <dbReference type="ARBA" id="ARBA00022989"/>
    </source>
</evidence>
<keyword evidence="3 5" id="KW-1133">Transmembrane helix</keyword>
<feature type="transmembrane region" description="Helical" evidence="5">
    <location>
        <begin position="124"/>
        <end position="143"/>
    </location>
</feature>
<organism evidence="6 7">
    <name type="scientific">Caenorhabditis angaria</name>
    <dbReference type="NCBI Taxonomy" id="860376"/>
    <lineage>
        <taxon>Eukaryota</taxon>
        <taxon>Metazoa</taxon>
        <taxon>Ecdysozoa</taxon>
        <taxon>Nematoda</taxon>
        <taxon>Chromadorea</taxon>
        <taxon>Rhabditida</taxon>
        <taxon>Rhabditina</taxon>
        <taxon>Rhabditomorpha</taxon>
        <taxon>Rhabditoidea</taxon>
        <taxon>Rhabditidae</taxon>
        <taxon>Peloderinae</taxon>
        <taxon>Caenorhabditis</taxon>
    </lineage>
</organism>
<dbReference type="Gene3D" id="1.20.1070.10">
    <property type="entry name" value="Rhodopsin 7-helix transmembrane proteins"/>
    <property type="match status" value="1"/>
</dbReference>
<dbReference type="Proteomes" id="UP001152747">
    <property type="component" value="Unassembled WGS sequence"/>
</dbReference>
<dbReference type="InterPro" id="IPR051119">
    <property type="entry name" value="Nematode_SR-like"/>
</dbReference>
<protein>
    <recommendedName>
        <fullName evidence="8">Serpentine receptor class gamma</fullName>
    </recommendedName>
</protein>
<dbReference type="AlphaFoldDB" id="A0A9P1MVV6"/>
<dbReference type="GO" id="GO:0016020">
    <property type="term" value="C:membrane"/>
    <property type="evidence" value="ECO:0007669"/>
    <property type="project" value="UniProtKB-SubCell"/>
</dbReference>
<dbReference type="SUPFAM" id="SSF81321">
    <property type="entry name" value="Family A G protein-coupled receptor-like"/>
    <property type="match status" value="1"/>
</dbReference>
<gene>
    <name evidence="6" type="ORF">CAMP_LOCUS3345</name>
</gene>
<sequence length="307" mass="35141">MLYYYYIVACQLIYIIPSLSLYFLEFFYIVLSGDQEFNSAFHRLFIFRAPADFIQVLTSLIAFRFPIAGWQGALSFQILAKLGFMISQYSTLFELCLQFLLSLNRLSAIATPLSHAKLWNPRSTHLLILLSALMCLIPTFSRIHQEAYYFPLHGAVVPSLKNREDQSFNSYVSCAIYISFCVACLICNILAIYVHSKNRKMQLFEAQPNLASKVQKNLLIYSCIFTLVIIAMTIFQCLLALSLSSDARNIVIVLLTLSADLFALSNPWLLLFLSSTFREKFLKTRRLPRIFASSSTGKLIEKFINLF</sequence>
<dbReference type="Pfam" id="PF10323">
    <property type="entry name" value="7TM_GPCR_Srv"/>
    <property type="match status" value="1"/>
</dbReference>
<dbReference type="PANTHER" id="PTHR31627">
    <property type="entry name" value="SERPENTINE RECEPTOR CLASS GAMMA-RELATED"/>
    <property type="match status" value="1"/>
</dbReference>
<name>A0A9P1MVV6_9PELO</name>
<feature type="transmembrane region" description="Helical" evidence="5">
    <location>
        <begin position="250"/>
        <end position="273"/>
    </location>
</feature>
<dbReference type="PANTHER" id="PTHR31627:SF31">
    <property type="entry name" value="SERPENTINE RECEPTOR CLASS GAMMA"/>
    <property type="match status" value="1"/>
</dbReference>
<keyword evidence="4 5" id="KW-0472">Membrane</keyword>
<feature type="transmembrane region" description="Helical" evidence="5">
    <location>
        <begin position="52"/>
        <end position="70"/>
    </location>
</feature>
<evidence type="ECO:0000256" key="5">
    <source>
        <dbReference type="SAM" id="Phobius"/>
    </source>
</evidence>
<accession>A0A9P1MVV6</accession>
<dbReference type="OrthoDB" id="5866624at2759"/>
<feature type="transmembrane region" description="Helical" evidence="5">
    <location>
        <begin position="170"/>
        <end position="194"/>
    </location>
</feature>
<evidence type="ECO:0000256" key="2">
    <source>
        <dbReference type="ARBA" id="ARBA00022692"/>
    </source>
</evidence>
<keyword evidence="7" id="KW-1185">Reference proteome</keyword>
<evidence type="ECO:0008006" key="8">
    <source>
        <dbReference type="Google" id="ProtNLM"/>
    </source>
</evidence>
<feature type="transmembrane region" description="Helical" evidence="5">
    <location>
        <begin position="82"/>
        <end position="103"/>
    </location>
</feature>
<comment type="subcellular location">
    <subcellularLocation>
        <location evidence="1">Membrane</location>
        <topology evidence="1">Multi-pass membrane protein</topology>
    </subcellularLocation>
</comment>
<feature type="transmembrane region" description="Helical" evidence="5">
    <location>
        <begin position="6"/>
        <end position="31"/>
    </location>
</feature>
<comment type="caution">
    <text evidence="6">The sequence shown here is derived from an EMBL/GenBank/DDBJ whole genome shotgun (WGS) entry which is preliminary data.</text>
</comment>
<keyword evidence="2 5" id="KW-0812">Transmembrane</keyword>
<feature type="transmembrane region" description="Helical" evidence="5">
    <location>
        <begin position="218"/>
        <end position="244"/>
    </location>
</feature>